<accession>A0A150KC00</accession>
<reference evidence="3 4" key="1">
    <citation type="submission" date="2016-01" db="EMBL/GenBank/DDBJ databases">
        <title>Genome Sequences of Twelve Sporeforming Bacillus Species Isolated from Foods.</title>
        <authorList>
            <person name="Berendsen E.M."/>
            <person name="Wells-Bennik M.H."/>
            <person name="Krawcyk A.O."/>
            <person name="De Jong A."/>
            <person name="Holsappel S."/>
            <person name="Eijlander R.T."/>
            <person name="Kuipers O.P."/>
        </authorList>
    </citation>
    <scope>NUCLEOTIDE SEQUENCE [LARGE SCALE GENOMIC DNA]</scope>
    <source>
        <strain evidence="1 3">B4098</strain>
        <strain evidence="2 4">B4099</strain>
    </source>
</reference>
<comment type="caution">
    <text evidence="1">The sequence shown here is derived from an EMBL/GenBank/DDBJ whole genome shotgun (WGS) entry which is preliminary data.</text>
</comment>
<dbReference type="EMBL" id="LQYG01000002">
    <property type="protein sequence ID" value="KYC67137.1"/>
    <property type="molecule type" value="Genomic_DNA"/>
</dbReference>
<name>A0A150KC00_HEYCO</name>
<evidence type="ECO:0000313" key="1">
    <source>
        <dbReference type="EMBL" id="KYC67137.1"/>
    </source>
</evidence>
<proteinExistence type="predicted"/>
<evidence type="ECO:0000313" key="3">
    <source>
        <dbReference type="Proteomes" id="UP000075288"/>
    </source>
</evidence>
<dbReference type="Proteomes" id="UP000075304">
    <property type="component" value="Unassembled WGS sequence"/>
</dbReference>
<dbReference type="PATRIC" id="fig|1398.25.peg.691"/>
<dbReference type="Proteomes" id="UP000075288">
    <property type="component" value="Unassembled WGS sequence"/>
</dbReference>
<sequence length="38" mass="4695">MSNRTEKRRDPIKGVSRRFYFILKWHTLRLPCLKMNVC</sequence>
<gene>
    <name evidence="1" type="ORF">B4098_1343</name>
    <name evidence="2" type="ORF">B4099_1432</name>
</gene>
<evidence type="ECO:0000313" key="2">
    <source>
        <dbReference type="EMBL" id="KYC72976.1"/>
    </source>
</evidence>
<dbReference type="EMBL" id="LQYI01000013">
    <property type="protein sequence ID" value="KYC72976.1"/>
    <property type="molecule type" value="Genomic_DNA"/>
</dbReference>
<evidence type="ECO:0000313" key="4">
    <source>
        <dbReference type="Proteomes" id="UP000075304"/>
    </source>
</evidence>
<protein>
    <submittedName>
        <fullName evidence="1">Uncharacterized protein</fullName>
    </submittedName>
</protein>
<dbReference type="AlphaFoldDB" id="A0A150KC00"/>
<organism evidence="1 3">
    <name type="scientific">Heyndrickxia coagulans</name>
    <name type="common">Weizmannia coagulans</name>
    <dbReference type="NCBI Taxonomy" id="1398"/>
    <lineage>
        <taxon>Bacteria</taxon>
        <taxon>Bacillati</taxon>
        <taxon>Bacillota</taxon>
        <taxon>Bacilli</taxon>
        <taxon>Bacillales</taxon>
        <taxon>Bacillaceae</taxon>
        <taxon>Heyndrickxia</taxon>
    </lineage>
</organism>